<feature type="transmembrane region" description="Helical" evidence="5">
    <location>
        <begin position="412"/>
        <end position="435"/>
    </location>
</feature>
<dbReference type="InterPro" id="IPR038050">
    <property type="entry name" value="Neuro_actylchol_rec"/>
</dbReference>
<dbReference type="Pfam" id="PF02932">
    <property type="entry name" value="Neur_chan_memb"/>
    <property type="match status" value="1"/>
</dbReference>
<dbReference type="PANTHER" id="PTHR18945">
    <property type="entry name" value="NEUROTRANSMITTER GATED ION CHANNEL"/>
    <property type="match status" value="1"/>
</dbReference>
<organism evidence="9 10">
    <name type="scientific">Mustela putorius furo</name>
    <name type="common">European domestic ferret</name>
    <name type="synonym">Mustela furo</name>
    <dbReference type="NCBI Taxonomy" id="9669"/>
    <lineage>
        <taxon>Eukaryota</taxon>
        <taxon>Metazoa</taxon>
        <taxon>Chordata</taxon>
        <taxon>Craniata</taxon>
        <taxon>Vertebrata</taxon>
        <taxon>Euteleostomi</taxon>
        <taxon>Mammalia</taxon>
        <taxon>Eutheria</taxon>
        <taxon>Laurasiatheria</taxon>
        <taxon>Carnivora</taxon>
        <taxon>Caniformia</taxon>
        <taxon>Musteloidea</taxon>
        <taxon>Mustelidae</taxon>
        <taxon>Mustelinae</taxon>
        <taxon>Mustela</taxon>
    </lineage>
</organism>
<evidence type="ECO:0000259" key="7">
    <source>
        <dbReference type="Pfam" id="PF02931"/>
    </source>
</evidence>
<feature type="domain" description="Neurotransmitter-gated ion-channel ligand-binding" evidence="7">
    <location>
        <begin position="190"/>
        <end position="239"/>
    </location>
</feature>
<dbReference type="PRINTS" id="PR00252">
    <property type="entry name" value="NRIONCHANNEL"/>
</dbReference>
<keyword evidence="2 5" id="KW-0812">Transmembrane</keyword>
<dbReference type="GO" id="GO:0016020">
    <property type="term" value="C:membrane"/>
    <property type="evidence" value="ECO:0007669"/>
    <property type="project" value="UniProtKB-SubCell"/>
</dbReference>
<evidence type="ECO:0000313" key="9">
    <source>
        <dbReference type="Proteomes" id="UP000000715"/>
    </source>
</evidence>
<evidence type="ECO:0000256" key="5">
    <source>
        <dbReference type="RuleBase" id="RU000687"/>
    </source>
</evidence>
<comment type="caution">
    <text evidence="5">Lacks conserved residue(s) required for the propagation of feature annotation.</text>
</comment>
<sequence length="619" mass="66779">MAGALLGALLLLRLLGASEGENEELRLYHHLFDNYDPECRPVKEPEETVTITLKVTLTNLISLVRHPTPEPGIPLLALDSHFNRPDPLVSAERERGDPDHQRLDRNRLAGLPTQLQQGRFWGRGDPAGAFRTRLAPRDCAGKQVSIVGLGLVEGGGAWSLGLHLAGAGLAGRAGGGSPADAGSLGVPSIDGQFGVAYDANVLIYEGGYVSWLPPAIYRSTCAVEVTYFPFDWQNCSLVFRWGEPLRGGGGGCDDGTGRGRGAARTRWPWLRSSQTYNAEEVDFVFAADDEGETISKIDIDTEAYTENGEWAIDFCPGLIRRLDGASPGGPGVVDVIYTLIIRRKPLFYVINIIVPCVLISGLVLLAYFLPAQAGGQKCTVSINVLLAQTVFLFLIAQKIPETSLSVPMLGRYLIFVMVVATVIVMNCVIVLNVSLRTPTTHTMSPRLRHVLLELLPRLLGSGAPPEAPRATSPPRRASSVGLLLRAEELILKKPRSELVFEGQRHRHGVWTEPGRRRPRGPLLRGRRELRGREHAGPGGLRRARVRPSPGGVRLGAHGEGPGQRLLLGRPGALRRGVQPHLPPGLLEPSARAALPAVHVDGPPPPPPPPPAPVSGGNRF</sequence>
<feature type="compositionally biased region" description="Basic and acidic residues" evidence="6">
    <location>
        <begin position="525"/>
        <end position="535"/>
    </location>
</feature>
<comment type="subcellular location">
    <subcellularLocation>
        <location evidence="1">Membrane</location>
        <topology evidence="1">Multi-pass membrane protein</topology>
    </subcellularLocation>
</comment>
<dbReference type="InterPro" id="IPR036719">
    <property type="entry name" value="Neuro-gated_channel_TM_sf"/>
</dbReference>
<accession>A0A8U0TFE2</accession>
<feature type="compositionally biased region" description="Basic and acidic residues" evidence="6">
    <location>
        <begin position="91"/>
        <end position="107"/>
    </location>
</feature>
<evidence type="ECO:0000259" key="8">
    <source>
        <dbReference type="Pfam" id="PF02932"/>
    </source>
</evidence>
<dbReference type="PROSITE" id="PS00236">
    <property type="entry name" value="NEUROTR_ION_CHANNEL"/>
    <property type="match status" value="1"/>
</dbReference>
<dbReference type="AlphaFoldDB" id="A0A8U0TFE2"/>
<dbReference type="Gene3D" id="2.70.170.10">
    <property type="entry name" value="Neurotransmitter-gated ion-channel ligand-binding domain"/>
    <property type="match status" value="2"/>
</dbReference>
<evidence type="ECO:0000256" key="6">
    <source>
        <dbReference type="SAM" id="MobiDB-lite"/>
    </source>
</evidence>
<dbReference type="Pfam" id="PF02931">
    <property type="entry name" value="Neur_chan_LBD"/>
    <property type="match status" value="1"/>
</dbReference>
<dbReference type="Proteomes" id="UP000000715">
    <property type="component" value="Unplaced"/>
</dbReference>
<feature type="compositionally biased region" description="Pro residues" evidence="6">
    <location>
        <begin position="601"/>
        <end position="612"/>
    </location>
</feature>
<dbReference type="InterPro" id="IPR006201">
    <property type="entry name" value="Neur_channel"/>
</dbReference>
<dbReference type="SUPFAM" id="SSF90112">
    <property type="entry name" value="Neurotransmitter-gated ion-channel transmembrane pore"/>
    <property type="match status" value="1"/>
</dbReference>
<evidence type="ECO:0000256" key="2">
    <source>
        <dbReference type="ARBA" id="ARBA00022692"/>
    </source>
</evidence>
<dbReference type="GeneID" id="101693586"/>
<feature type="region of interest" description="Disordered" evidence="6">
    <location>
        <begin position="577"/>
        <end position="619"/>
    </location>
</feature>
<dbReference type="GO" id="GO:0005230">
    <property type="term" value="F:extracellular ligand-gated monoatomic ion channel activity"/>
    <property type="evidence" value="ECO:0007669"/>
    <property type="project" value="InterPro"/>
</dbReference>
<dbReference type="InterPro" id="IPR036734">
    <property type="entry name" value="Neur_chan_lig-bd_sf"/>
</dbReference>
<gene>
    <name evidence="10" type="primary">CHRNE</name>
</gene>
<keyword evidence="9" id="KW-1185">Reference proteome</keyword>
<evidence type="ECO:0000256" key="3">
    <source>
        <dbReference type="ARBA" id="ARBA00022989"/>
    </source>
</evidence>
<evidence type="ECO:0000256" key="1">
    <source>
        <dbReference type="ARBA" id="ARBA00004141"/>
    </source>
</evidence>
<feature type="region of interest" description="Disordered" evidence="6">
    <location>
        <begin position="510"/>
        <end position="564"/>
    </location>
</feature>
<keyword evidence="5" id="KW-0813">Transport</keyword>
<keyword evidence="5" id="KW-0407">Ion channel</keyword>
<feature type="transmembrane region" description="Helical" evidence="5">
    <location>
        <begin position="380"/>
        <end position="400"/>
    </location>
</feature>
<keyword evidence="3 5" id="KW-1133">Transmembrane helix</keyword>
<dbReference type="Gene3D" id="1.20.58.390">
    <property type="entry name" value="Neurotransmitter-gated ion-channel transmembrane domain"/>
    <property type="match status" value="1"/>
</dbReference>
<dbReference type="CTD" id="1145"/>
<dbReference type="InterPro" id="IPR006029">
    <property type="entry name" value="Neurotrans-gated_channel_TM"/>
</dbReference>
<keyword evidence="10" id="KW-0675">Receptor</keyword>
<feature type="chain" id="PRO_5035961836" evidence="5">
    <location>
        <begin position="21"/>
        <end position="619"/>
    </location>
</feature>
<dbReference type="GO" id="GO:0004888">
    <property type="term" value="F:transmembrane signaling receptor activity"/>
    <property type="evidence" value="ECO:0007669"/>
    <property type="project" value="InterPro"/>
</dbReference>
<keyword evidence="5" id="KW-0406">Ion transport</keyword>
<comment type="similarity">
    <text evidence="5">Belongs to the ligand-gated ion channel (TC 1.A.9) family.</text>
</comment>
<keyword evidence="5" id="KW-0732">Signal</keyword>
<dbReference type="InterPro" id="IPR018000">
    <property type="entry name" value="Neurotransmitter_ion_chnl_CS"/>
</dbReference>
<dbReference type="RefSeq" id="XP_012915767.2">
    <property type="nucleotide sequence ID" value="XM_013060313.2"/>
</dbReference>
<evidence type="ECO:0000256" key="4">
    <source>
        <dbReference type="ARBA" id="ARBA00023136"/>
    </source>
</evidence>
<name>A0A8U0TFE2_MUSPF</name>
<dbReference type="InterPro" id="IPR006202">
    <property type="entry name" value="Neur_chan_lig-bd"/>
</dbReference>
<feature type="signal peptide" evidence="5">
    <location>
        <begin position="1"/>
        <end position="20"/>
    </location>
</feature>
<proteinExistence type="inferred from homology"/>
<protein>
    <submittedName>
        <fullName evidence="10">Acetylcholine receptor subunit epsilon isoform X3</fullName>
    </submittedName>
</protein>
<dbReference type="FunFam" id="1.20.58.390:FF:000010">
    <property type="entry name" value="Nicotinic acetylcholine receptor subunit epsilon"/>
    <property type="match status" value="1"/>
</dbReference>
<feature type="transmembrane region" description="Helical" evidence="5">
    <location>
        <begin position="346"/>
        <end position="368"/>
    </location>
</feature>
<keyword evidence="4 5" id="KW-0472">Membrane</keyword>
<feature type="region of interest" description="Disordered" evidence="6">
    <location>
        <begin position="89"/>
        <end position="109"/>
    </location>
</feature>
<reference evidence="10" key="1">
    <citation type="submission" date="2025-08" db="UniProtKB">
        <authorList>
            <consortium name="RefSeq"/>
        </authorList>
    </citation>
    <scope>IDENTIFICATION</scope>
    <source>
        <tissue evidence="10">Brain</tissue>
    </source>
</reference>
<evidence type="ECO:0000313" key="10">
    <source>
        <dbReference type="RefSeq" id="XP_012915767.2"/>
    </source>
</evidence>
<dbReference type="SUPFAM" id="SSF63712">
    <property type="entry name" value="Nicotinic receptor ligand binding domain-like"/>
    <property type="match status" value="2"/>
</dbReference>
<dbReference type="CDD" id="cd19064">
    <property type="entry name" value="LGIC_TM_nAChR"/>
    <property type="match status" value="1"/>
</dbReference>
<feature type="domain" description="Neurotransmitter-gated ion-channel transmembrane" evidence="8">
    <location>
        <begin position="352"/>
        <end position="517"/>
    </location>
</feature>